<dbReference type="eggNOG" id="COG1315">
    <property type="taxonomic scope" value="Bacteria"/>
</dbReference>
<dbReference type="KEGG" id="bpb:bpr_I1391"/>
<sequence>MNGYFQLVITDHGTGIKVFKPTDDGLPLEVNCVRDYLDDKKIEYDVVKISEAVTNQEEEVVIFTEAQIMPERECCIFESSKDRMTVTAVFYPPTEGAELMTEEEVLSSLAYRKIVYGIQKDVIHDFFEHRKYCTEIVVAQGKPVKQGQNARVEYHFNVNLRPKPALREDGSVDYHNLNLINNVNAGDLLATLHKEVPGEAGINTLGENIKAASVKTTFIKYGKNTILSEDKMTLTAEKAGHVTIKEGKVVVSDVLTVENVDLSTGNIDYEGSVVVKGVISTGFSVKAGSNIVVKGIVEGATLEAGADVILECGAKAGGNITAGGNIIAKFVENATLTAKGSITSECILHSNVISGTEINVTGKRGFIAGGKVIAADKIQAKILGSDMGANTIIEVGADPQVKLRLKELQKNMAAAQKNLESIKPTIEGFSKMLKAGAKFTPDQVANVQKLMAMNKTLTKQLQDNSEEYSELMEKLAEQKEAVVIVEGTAYPGTTVNIGELSMIVKKPVQYSRFVVKDGDVRLAPI</sequence>
<organism evidence="3 4">
    <name type="scientific">Butyrivibrio proteoclasticus (strain ATCC 51982 / DSM 14932 / B316)</name>
    <name type="common">Clostridium proteoclasticum</name>
    <dbReference type="NCBI Taxonomy" id="515622"/>
    <lineage>
        <taxon>Bacteria</taxon>
        <taxon>Bacillati</taxon>
        <taxon>Bacillota</taxon>
        <taxon>Clostridia</taxon>
        <taxon>Lachnospirales</taxon>
        <taxon>Lachnospiraceae</taxon>
        <taxon>Butyrivibrio</taxon>
    </lineage>
</organism>
<accession>E0RUT8</accession>
<dbReference type="AlphaFoldDB" id="E0RUT8"/>
<dbReference type="Pfam" id="PF03961">
    <property type="entry name" value="FapA"/>
    <property type="match status" value="1"/>
</dbReference>
<evidence type="ECO:0000313" key="3">
    <source>
        <dbReference type="EMBL" id="ADL34129.1"/>
    </source>
</evidence>
<evidence type="ECO:0000256" key="1">
    <source>
        <dbReference type="SAM" id="Coils"/>
    </source>
</evidence>
<evidence type="ECO:0000259" key="2">
    <source>
        <dbReference type="Pfam" id="PF20250"/>
    </source>
</evidence>
<dbReference type="EMBL" id="CP001810">
    <property type="protein sequence ID" value="ADL34129.1"/>
    <property type="molecule type" value="Genomic_DNA"/>
</dbReference>
<dbReference type="STRING" id="515622.bpr_I1391"/>
<feature type="domain" description="Flagellar Assembly Protein A N-terminal region" evidence="2">
    <location>
        <begin position="79"/>
        <end position="246"/>
    </location>
</feature>
<keyword evidence="1" id="KW-0175">Coiled coil</keyword>
<dbReference type="Proteomes" id="UP000001299">
    <property type="component" value="Chromosome 1"/>
</dbReference>
<dbReference type="InterPro" id="IPR046865">
    <property type="entry name" value="FapA_b_solenoid"/>
</dbReference>
<dbReference type="HOGENOM" id="CLU_026157_1_0_9"/>
<dbReference type="PANTHER" id="PTHR38032">
    <property type="entry name" value="POLYMERASE-RELATED"/>
    <property type="match status" value="1"/>
</dbReference>
<keyword evidence="4" id="KW-1185">Reference proteome</keyword>
<reference evidence="3 4" key="1">
    <citation type="journal article" date="2010" name="PLoS ONE">
        <title>The glycobiome of the rumen bacterium Butyrivibrio proteoclasticus B316(T) highlights adaptation to a polysaccharide-rich environment.</title>
        <authorList>
            <person name="Kelly W.J."/>
            <person name="Leahy S.C."/>
            <person name="Altermann E."/>
            <person name="Yeoman C.J."/>
            <person name="Dunne J.C."/>
            <person name="Kong Z."/>
            <person name="Pacheco D.M."/>
            <person name="Li D."/>
            <person name="Noel S.J."/>
            <person name="Moon C.D."/>
            <person name="Cookson A.L."/>
            <person name="Attwood G.T."/>
        </authorList>
    </citation>
    <scope>NUCLEOTIDE SEQUENCE [LARGE SCALE GENOMIC DNA]</scope>
    <source>
        <strain evidence="4">ATCC 51982 / DSM 14932 / B316</strain>
    </source>
</reference>
<proteinExistence type="predicted"/>
<gene>
    <name evidence="3" type="ordered locus">bpr_I1391</name>
</gene>
<feature type="coiled-coil region" evidence="1">
    <location>
        <begin position="447"/>
        <end position="481"/>
    </location>
</feature>
<dbReference type="InterPro" id="IPR046866">
    <property type="entry name" value="FapA_N"/>
</dbReference>
<dbReference type="RefSeq" id="WP_013280783.1">
    <property type="nucleotide sequence ID" value="NC_014387.1"/>
</dbReference>
<dbReference type="InterPro" id="IPR005646">
    <property type="entry name" value="FapA"/>
</dbReference>
<protein>
    <recommendedName>
        <fullName evidence="2">Flagellar Assembly Protein A N-terminal region domain-containing protein</fullName>
    </recommendedName>
</protein>
<dbReference type="Pfam" id="PF20250">
    <property type="entry name" value="FapA_N"/>
    <property type="match status" value="1"/>
</dbReference>
<evidence type="ECO:0000313" key="4">
    <source>
        <dbReference type="Proteomes" id="UP000001299"/>
    </source>
</evidence>
<name>E0RUT8_BUTPB</name>
<dbReference type="PANTHER" id="PTHR38032:SF1">
    <property type="entry name" value="RNA-BINDING PROTEIN KHPB N-TERMINAL DOMAIN-CONTAINING PROTEIN"/>
    <property type="match status" value="1"/>
</dbReference>